<accession>A0A397Z5J2</accession>
<keyword evidence="1" id="KW-0812">Transmembrane</keyword>
<reference evidence="2 3" key="1">
    <citation type="submission" date="2018-06" db="EMBL/GenBank/DDBJ databases">
        <title>WGS assembly of Brassica rapa FPsc.</title>
        <authorList>
            <person name="Bowman J."/>
            <person name="Kohchi T."/>
            <person name="Yamato K."/>
            <person name="Jenkins J."/>
            <person name="Shu S."/>
            <person name="Ishizaki K."/>
            <person name="Yamaoka S."/>
            <person name="Nishihama R."/>
            <person name="Nakamura Y."/>
            <person name="Berger F."/>
            <person name="Adam C."/>
            <person name="Aki S."/>
            <person name="Althoff F."/>
            <person name="Araki T."/>
            <person name="Arteaga-Vazquez M."/>
            <person name="Balasubrmanian S."/>
            <person name="Bauer D."/>
            <person name="Boehm C."/>
            <person name="Briginshaw L."/>
            <person name="Caballero-Perez J."/>
            <person name="Catarino B."/>
            <person name="Chen F."/>
            <person name="Chiyoda S."/>
            <person name="Chovatia M."/>
            <person name="Davies K."/>
            <person name="Delmans M."/>
            <person name="Demura T."/>
            <person name="Dierschke T."/>
            <person name="Dolan L."/>
            <person name="Dorantes-Acosta A."/>
            <person name="Eklund D."/>
            <person name="Florent S."/>
            <person name="Flores-Sandoval E."/>
            <person name="Fujiyama A."/>
            <person name="Fukuzawa H."/>
            <person name="Galik B."/>
            <person name="Grimanelli D."/>
            <person name="Grimwood J."/>
            <person name="Grossniklaus U."/>
            <person name="Hamada T."/>
            <person name="Haseloff J."/>
            <person name="Hetherington A."/>
            <person name="Higo A."/>
            <person name="Hirakawa Y."/>
            <person name="Hundley H."/>
            <person name="Ikeda Y."/>
            <person name="Inoue K."/>
            <person name="Inoue S."/>
            <person name="Ishida S."/>
            <person name="Jia Q."/>
            <person name="Kakita M."/>
            <person name="Kanazawa T."/>
            <person name="Kawai Y."/>
            <person name="Kawashima T."/>
            <person name="Kennedy M."/>
            <person name="Kinose K."/>
            <person name="Kinoshita T."/>
            <person name="Kohara Y."/>
            <person name="Koide E."/>
            <person name="Komatsu K."/>
            <person name="Kopischke S."/>
            <person name="Kubo M."/>
            <person name="Kyozuka J."/>
            <person name="Lagercrantz U."/>
            <person name="Lin S."/>
            <person name="Lindquist E."/>
            <person name="Lipzen A."/>
            <person name="Lu C."/>
            <person name="Luna E."/>
            <person name="Martienssen R."/>
            <person name="Minamino N."/>
            <person name="Mizutani M."/>
            <person name="Mizutani M."/>
            <person name="Mochizuki N."/>
            <person name="Monte I."/>
            <person name="Mosher R."/>
            <person name="Nagasaki H."/>
            <person name="Nakagami H."/>
            <person name="Naramoto S."/>
            <person name="Nishitani K."/>
            <person name="Ohtani M."/>
            <person name="Okamoto T."/>
            <person name="Okumura M."/>
            <person name="Phillips J."/>
            <person name="Pollak B."/>
            <person name="Reinders A."/>
            <person name="Roevekamp M."/>
            <person name="Sano R."/>
            <person name="Sawa S."/>
            <person name="Schmid M."/>
            <person name="Shirakawa M."/>
            <person name="Solano R."/>
            <person name="Spunde A."/>
            <person name="Suetsugu N."/>
            <person name="Sugano S."/>
            <person name="Sugiyama A."/>
            <person name="Sun R."/>
            <person name="Suzuki Y."/>
            <person name="Takenaka M."/>
            <person name="Takezawa D."/>
            <person name="Tomogane H."/>
            <person name="Tsuzuki M."/>
            <person name="Ueda T."/>
            <person name="Umeda M."/>
            <person name="Ward J."/>
            <person name="Watanabe Y."/>
            <person name="Yazaki K."/>
            <person name="Yokoyama R."/>
            <person name="Yoshitake Y."/>
            <person name="Yotsui I."/>
            <person name="Zachgo S."/>
            <person name="Schmutz J."/>
        </authorList>
    </citation>
    <scope>NUCLEOTIDE SEQUENCE [LARGE SCALE GENOMIC DNA]</scope>
    <source>
        <strain evidence="3">cv. B-3</strain>
    </source>
</reference>
<dbReference type="EMBL" id="CM010633">
    <property type="protein sequence ID" value="RID58446.1"/>
    <property type="molecule type" value="Genomic_DNA"/>
</dbReference>
<sequence>MVEALQWVHVTFDVVWSALCPSGFGWCGGSGFSPPVYIHLLVALKSCSFLFMPWSSLLLYVDW</sequence>
<protein>
    <submittedName>
        <fullName evidence="2">Uncharacterized protein</fullName>
    </submittedName>
</protein>
<evidence type="ECO:0000313" key="2">
    <source>
        <dbReference type="EMBL" id="RID58446.1"/>
    </source>
</evidence>
<dbReference type="AlphaFoldDB" id="A0A397Z5J2"/>
<gene>
    <name evidence="2" type="ORF">BRARA_F01749</name>
</gene>
<keyword evidence="1" id="KW-1133">Transmembrane helix</keyword>
<organism evidence="2 3">
    <name type="scientific">Brassica campestris</name>
    <name type="common">Field mustard</name>
    <dbReference type="NCBI Taxonomy" id="3711"/>
    <lineage>
        <taxon>Eukaryota</taxon>
        <taxon>Viridiplantae</taxon>
        <taxon>Streptophyta</taxon>
        <taxon>Embryophyta</taxon>
        <taxon>Tracheophyta</taxon>
        <taxon>Spermatophyta</taxon>
        <taxon>Magnoliopsida</taxon>
        <taxon>eudicotyledons</taxon>
        <taxon>Gunneridae</taxon>
        <taxon>Pentapetalae</taxon>
        <taxon>rosids</taxon>
        <taxon>malvids</taxon>
        <taxon>Brassicales</taxon>
        <taxon>Brassicaceae</taxon>
        <taxon>Brassiceae</taxon>
        <taxon>Brassica</taxon>
    </lineage>
</organism>
<keyword evidence="1" id="KW-0472">Membrane</keyword>
<evidence type="ECO:0000313" key="3">
    <source>
        <dbReference type="Proteomes" id="UP000264353"/>
    </source>
</evidence>
<name>A0A397Z5J2_BRACM</name>
<proteinExistence type="predicted"/>
<feature type="transmembrane region" description="Helical" evidence="1">
    <location>
        <begin position="36"/>
        <end position="61"/>
    </location>
</feature>
<evidence type="ECO:0000256" key="1">
    <source>
        <dbReference type="SAM" id="Phobius"/>
    </source>
</evidence>
<dbReference type="Proteomes" id="UP000264353">
    <property type="component" value="Chromosome A6"/>
</dbReference>